<evidence type="ECO:0000256" key="1">
    <source>
        <dbReference type="SAM" id="MobiDB-lite"/>
    </source>
</evidence>
<dbReference type="Proteomes" id="UP001454036">
    <property type="component" value="Unassembled WGS sequence"/>
</dbReference>
<evidence type="ECO:0000313" key="3">
    <source>
        <dbReference type="Proteomes" id="UP001454036"/>
    </source>
</evidence>
<comment type="caution">
    <text evidence="2">The sequence shown here is derived from an EMBL/GenBank/DDBJ whole genome shotgun (WGS) entry which is preliminary data.</text>
</comment>
<accession>A0AAV3QL08</accession>
<protein>
    <submittedName>
        <fullName evidence="2">Uncharacterized protein</fullName>
    </submittedName>
</protein>
<evidence type="ECO:0000313" key="2">
    <source>
        <dbReference type="EMBL" id="GAA0163951.1"/>
    </source>
</evidence>
<feature type="compositionally biased region" description="Polar residues" evidence="1">
    <location>
        <begin position="37"/>
        <end position="56"/>
    </location>
</feature>
<feature type="region of interest" description="Disordered" evidence="1">
    <location>
        <begin position="26"/>
        <end position="106"/>
    </location>
</feature>
<sequence>MAFRSVMVLDQGMETYEEDVDVGTTVTNTVPTDDLTAGNTNVTPSTADTGADTTNLPEEKAKPTVAEEKAQQRGEEKAAKKARRAERRVMKAAEKAIEDEAADDDV</sequence>
<dbReference type="EMBL" id="BAABME010037333">
    <property type="protein sequence ID" value="GAA0163951.1"/>
    <property type="molecule type" value="Genomic_DNA"/>
</dbReference>
<reference evidence="2 3" key="1">
    <citation type="submission" date="2024-01" db="EMBL/GenBank/DDBJ databases">
        <title>The complete chloroplast genome sequence of Lithospermum erythrorhizon: insights into the phylogenetic relationship among Boraginaceae species and the maternal lineages of purple gromwells.</title>
        <authorList>
            <person name="Okada T."/>
            <person name="Watanabe K."/>
        </authorList>
    </citation>
    <scope>NUCLEOTIDE SEQUENCE [LARGE SCALE GENOMIC DNA]</scope>
</reference>
<feature type="compositionally biased region" description="Basic and acidic residues" evidence="1">
    <location>
        <begin position="87"/>
        <end position="98"/>
    </location>
</feature>
<organism evidence="2 3">
    <name type="scientific">Lithospermum erythrorhizon</name>
    <name type="common">Purple gromwell</name>
    <name type="synonym">Lithospermum officinale var. erythrorhizon</name>
    <dbReference type="NCBI Taxonomy" id="34254"/>
    <lineage>
        <taxon>Eukaryota</taxon>
        <taxon>Viridiplantae</taxon>
        <taxon>Streptophyta</taxon>
        <taxon>Embryophyta</taxon>
        <taxon>Tracheophyta</taxon>
        <taxon>Spermatophyta</taxon>
        <taxon>Magnoliopsida</taxon>
        <taxon>eudicotyledons</taxon>
        <taxon>Gunneridae</taxon>
        <taxon>Pentapetalae</taxon>
        <taxon>asterids</taxon>
        <taxon>lamiids</taxon>
        <taxon>Boraginales</taxon>
        <taxon>Boraginaceae</taxon>
        <taxon>Boraginoideae</taxon>
        <taxon>Lithospermeae</taxon>
        <taxon>Lithospermum</taxon>
    </lineage>
</organism>
<dbReference type="AlphaFoldDB" id="A0AAV3QL08"/>
<keyword evidence="3" id="KW-1185">Reference proteome</keyword>
<proteinExistence type="predicted"/>
<feature type="compositionally biased region" description="Low complexity" evidence="1">
    <location>
        <begin position="26"/>
        <end position="36"/>
    </location>
</feature>
<gene>
    <name evidence="2" type="ORF">LIER_43668</name>
</gene>
<feature type="compositionally biased region" description="Basic and acidic residues" evidence="1">
    <location>
        <begin position="57"/>
        <end position="79"/>
    </location>
</feature>
<name>A0AAV3QL08_LITER</name>